<reference evidence="12" key="2">
    <citation type="journal article" date="2021" name="PeerJ">
        <title>Extensive microbial diversity within the chicken gut microbiome revealed by metagenomics and culture.</title>
        <authorList>
            <person name="Gilroy R."/>
            <person name="Ravi A."/>
            <person name="Getino M."/>
            <person name="Pursley I."/>
            <person name="Horton D.L."/>
            <person name="Alikhan N.F."/>
            <person name="Baker D."/>
            <person name="Gharbi K."/>
            <person name="Hall N."/>
            <person name="Watson M."/>
            <person name="Adriaenssens E.M."/>
            <person name="Foster-Nyarko E."/>
            <person name="Jarju S."/>
            <person name="Secka A."/>
            <person name="Antonio M."/>
            <person name="Oren A."/>
            <person name="Chaudhuri R.R."/>
            <person name="La Ragione R."/>
            <person name="Hildebrand F."/>
            <person name="Pallen M.J."/>
        </authorList>
    </citation>
    <scope>NUCLEOTIDE SEQUENCE</scope>
    <source>
        <strain evidence="12">CHK193-30670</strain>
    </source>
</reference>
<dbReference type="InterPro" id="IPR004154">
    <property type="entry name" value="Anticodon-bd"/>
</dbReference>
<dbReference type="InterPro" id="IPR050062">
    <property type="entry name" value="Pro-tRNA_synthetase"/>
</dbReference>
<comment type="caution">
    <text evidence="12">The sequence shown here is derived from an EMBL/GenBank/DDBJ whole genome shotgun (WGS) entry which is preliminary data.</text>
</comment>
<dbReference type="GO" id="GO:0005524">
    <property type="term" value="F:ATP binding"/>
    <property type="evidence" value="ECO:0007669"/>
    <property type="project" value="UniProtKB-UniRule"/>
</dbReference>
<dbReference type="InterPro" id="IPR007214">
    <property type="entry name" value="YbaK/aa-tRNA-synth-assoc-dom"/>
</dbReference>
<evidence type="ECO:0000259" key="11">
    <source>
        <dbReference type="PROSITE" id="PS50862"/>
    </source>
</evidence>
<dbReference type="GO" id="GO:0006433">
    <property type="term" value="P:prolyl-tRNA aminoacylation"/>
    <property type="evidence" value="ECO:0007669"/>
    <property type="project" value="UniProtKB-UniRule"/>
</dbReference>
<dbReference type="CDD" id="cd04334">
    <property type="entry name" value="ProRS-INS"/>
    <property type="match status" value="1"/>
</dbReference>
<evidence type="ECO:0000256" key="2">
    <source>
        <dbReference type="ARBA" id="ARBA00011738"/>
    </source>
</evidence>
<dbReference type="Gene3D" id="3.30.930.10">
    <property type="entry name" value="Bira Bifunctional Protein, Domain 2"/>
    <property type="match status" value="2"/>
</dbReference>
<proteinExistence type="inferred from homology"/>
<keyword evidence="8 10" id="KW-0030">Aminoacyl-tRNA synthetase</keyword>
<dbReference type="InterPro" id="IPR002314">
    <property type="entry name" value="aa-tRNA-synt_IIb"/>
</dbReference>
<dbReference type="PANTHER" id="PTHR42753:SF2">
    <property type="entry name" value="PROLINE--TRNA LIGASE"/>
    <property type="match status" value="1"/>
</dbReference>
<dbReference type="InterPro" id="IPR006195">
    <property type="entry name" value="aa-tRNA-synth_II"/>
</dbReference>
<keyword evidence="6 10" id="KW-0067">ATP-binding</keyword>
<dbReference type="SUPFAM" id="SSF55681">
    <property type="entry name" value="Class II aaRS and biotin synthetases"/>
    <property type="match status" value="1"/>
</dbReference>
<dbReference type="NCBIfam" id="TIGR00409">
    <property type="entry name" value="proS_fam_II"/>
    <property type="match status" value="1"/>
</dbReference>
<dbReference type="InterPro" id="IPR036621">
    <property type="entry name" value="Anticodon-bd_dom_sf"/>
</dbReference>
<dbReference type="Pfam" id="PF04073">
    <property type="entry name" value="tRNA_edit"/>
    <property type="match status" value="1"/>
</dbReference>
<evidence type="ECO:0000256" key="10">
    <source>
        <dbReference type="HAMAP-Rule" id="MF_01569"/>
    </source>
</evidence>
<dbReference type="CDD" id="cd00861">
    <property type="entry name" value="ProRS_anticodon_short"/>
    <property type="match status" value="1"/>
</dbReference>
<dbReference type="GO" id="GO:0005829">
    <property type="term" value="C:cytosol"/>
    <property type="evidence" value="ECO:0007669"/>
    <property type="project" value="TreeGrafter"/>
</dbReference>
<comment type="catalytic activity">
    <reaction evidence="9 10">
        <text>tRNA(Pro) + L-proline + ATP = L-prolyl-tRNA(Pro) + AMP + diphosphate</text>
        <dbReference type="Rhea" id="RHEA:14305"/>
        <dbReference type="Rhea" id="RHEA-COMP:9700"/>
        <dbReference type="Rhea" id="RHEA-COMP:9702"/>
        <dbReference type="ChEBI" id="CHEBI:30616"/>
        <dbReference type="ChEBI" id="CHEBI:33019"/>
        <dbReference type="ChEBI" id="CHEBI:60039"/>
        <dbReference type="ChEBI" id="CHEBI:78442"/>
        <dbReference type="ChEBI" id="CHEBI:78532"/>
        <dbReference type="ChEBI" id="CHEBI:456215"/>
        <dbReference type="EC" id="6.1.1.15"/>
    </reaction>
</comment>
<organism evidence="12 13">
    <name type="scientific">Candidatus Aphodocola excrementigallinarum</name>
    <dbReference type="NCBI Taxonomy" id="2840670"/>
    <lineage>
        <taxon>Bacteria</taxon>
        <taxon>Bacillati</taxon>
        <taxon>Bacillota</taxon>
        <taxon>Bacilli</taxon>
        <taxon>Candidatus Aphodocola</taxon>
    </lineage>
</organism>
<dbReference type="InterPro" id="IPR023717">
    <property type="entry name" value="Pro-tRNA-Synthase_IIa_type1"/>
</dbReference>
<dbReference type="InterPro" id="IPR036754">
    <property type="entry name" value="YbaK/aa-tRNA-synt-asso_dom_sf"/>
</dbReference>
<comment type="similarity">
    <text evidence="10">Belongs to the class-II aminoacyl-tRNA synthetase family. ProS type 1 subfamily.</text>
</comment>
<dbReference type="Pfam" id="PF03129">
    <property type="entry name" value="HGTP_anticodon"/>
    <property type="match status" value="1"/>
</dbReference>
<accession>A0A9D1LJE4</accession>
<dbReference type="Gene3D" id="3.40.50.800">
    <property type="entry name" value="Anticodon-binding domain"/>
    <property type="match status" value="1"/>
</dbReference>
<evidence type="ECO:0000256" key="9">
    <source>
        <dbReference type="ARBA" id="ARBA00047671"/>
    </source>
</evidence>
<dbReference type="FunFam" id="3.40.50.800:FF:000011">
    <property type="entry name" value="Proline--tRNA ligase"/>
    <property type="match status" value="1"/>
</dbReference>
<dbReference type="PANTHER" id="PTHR42753">
    <property type="entry name" value="MITOCHONDRIAL RIBOSOME PROTEIN L39/PROLYL-TRNA LIGASE FAMILY MEMBER"/>
    <property type="match status" value="1"/>
</dbReference>
<dbReference type="GO" id="GO:0004827">
    <property type="term" value="F:proline-tRNA ligase activity"/>
    <property type="evidence" value="ECO:0007669"/>
    <property type="project" value="UniProtKB-UniRule"/>
</dbReference>
<evidence type="ECO:0000256" key="5">
    <source>
        <dbReference type="ARBA" id="ARBA00022741"/>
    </source>
</evidence>
<evidence type="ECO:0000256" key="7">
    <source>
        <dbReference type="ARBA" id="ARBA00022917"/>
    </source>
</evidence>
<evidence type="ECO:0000256" key="6">
    <source>
        <dbReference type="ARBA" id="ARBA00022840"/>
    </source>
</evidence>
<dbReference type="InterPro" id="IPR004500">
    <property type="entry name" value="Pro-tRNA-synth_IIa_bac-type"/>
</dbReference>
<dbReference type="InterPro" id="IPR045864">
    <property type="entry name" value="aa-tRNA-synth_II/BPL/LPL"/>
</dbReference>
<dbReference type="HAMAP" id="MF_01569">
    <property type="entry name" value="Pro_tRNA_synth_type1"/>
    <property type="match status" value="1"/>
</dbReference>
<comment type="subunit">
    <text evidence="2 10">Homodimer.</text>
</comment>
<evidence type="ECO:0000313" key="12">
    <source>
        <dbReference type="EMBL" id="HIU40842.1"/>
    </source>
</evidence>
<evidence type="ECO:0000256" key="8">
    <source>
        <dbReference type="ARBA" id="ARBA00023146"/>
    </source>
</evidence>
<evidence type="ECO:0000313" key="13">
    <source>
        <dbReference type="Proteomes" id="UP000824074"/>
    </source>
</evidence>
<comment type="function">
    <text evidence="10">Catalyzes the attachment of proline to tRNA(Pro) in a two-step reaction: proline is first activated by ATP to form Pro-AMP and then transferred to the acceptor end of tRNA(Pro). As ProRS can inadvertently accommodate and process non-cognate amino acids such as alanine and cysteine, to avoid such errors it has two additional distinct editing activities against alanine. One activity is designated as 'pretransfer' editing and involves the tRNA(Pro)-independent hydrolysis of activated Ala-AMP. The other activity is designated 'posttransfer' editing and involves deacylation of mischarged Ala-tRNA(Pro). The misacylated Cys-tRNA(Pro) is not edited by ProRS.</text>
</comment>
<dbReference type="PROSITE" id="PS50862">
    <property type="entry name" value="AA_TRNA_LIGASE_II"/>
    <property type="match status" value="1"/>
</dbReference>
<name>A0A9D1LJE4_9FIRM</name>
<keyword evidence="5 10" id="KW-0547">Nucleotide-binding</keyword>
<feature type="domain" description="Aminoacyl-transfer RNA synthetases class-II family profile" evidence="11">
    <location>
        <begin position="38"/>
        <end position="462"/>
    </location>
</feature>
<keyword evidence="3 10" id="KW-0963">Cytoplasm</keyword>
<keyword evidence="7 10" id="KW-0648">Protein biosynthesis</keyword>
<dbReference type="GO" id="GO:0002161">
    <property type="term" value="F:aminoacyl-tRNA deacylase activity"/>
    <property type="evidence" value="ECO:0007669"/>
    <property type="project" value="InterPro"/>
</dbReference>
<evidence type="ECO:0000256" key="3">
    <source>
        <dbReference type="ARBA" id="ARBA00022490"/>
    </source>
</evidence>
<evidence type="ECO:0000256" key="4">
    <source>
        <dbReference type="ARBA" id="ARBA00022598"/>
    </source>
</evidence>
<reference evidence="12" key="1">
    <citation type="submission" date="2020-10" db="EMBL/GenBank/DDBJ databases">
        <authorList>
            <person name="Gilroy R."/>
        </authorList>
    </citation>
    <scope>NUCLEOTIDE SEQUENCE</scope>
    <source>
        <strain evidence="12">CHK193-30670</strain>
    </source>
</reference>
<sequence length="565" mass="64101">MRLKHSFFYTLRENAKDEESVSGNLLTRAGMIKKTSSGVYMYLPLGYKVMKNIEKIIREEMENTGAGELLMPALIPEEVYVASKRRDAFGSDMFTLKDRFSKNYCLAPTHEELFTIAAQSKVKSYKDLPFSIYQIQDKFRDEPRSRYGLIRVREFLMKDAYSFDLDEKGLNDSYNDMYNAYKKIFARLGIDYKIVKSDTGTMGGLLSEEFQAITDIGEDKLVICDACGYAANADIAKCTLLTKKTDEEIKIRELVKTPSAGTIEEVSKYLEEDKEKFVKTLIYKIDNKFYAVLVKGNMEVNEAKLKKLLKASEVSLASVDEVEEITGAKIGFAGPIGLDIPIILDNEIMNMKNFIVGANKTDYHYKNANLEDFNYLLVADVRCITEDDCCPKCGKSLTFKNGIEIGNTFKLGTKYSKDLDLYYLNKENESMPVWMGCYGIGIGRCMASVVEQNNDDKGIIWPYEIAPFKVAIVVVNVNDDAQNDAANYLYESLRKQKISTILDDRDERAGVKFNDMDLIGIPIRITIGNKISEQVVEIKKRKDVEFEEISLYDALAKVEDILDGE</sequence>
<dbReference type="InterPro" id="IPR044140">
    <property type="entry name" value="ProRS_anticodon_short"/>
</dbReference>
<dbReference type="EC" id="6.1.1.15" evidence="10"/>
<comment type="subcellular location">
    <subcellularLocation>
        <location evidence="1 10">Cytoplasm</location>
    </subcellularLocation>
</comment>
<protein>
    <recommendedName>
        <fullName evidence="10">Proline--tRNA ligase</fullName>
        <ecNumber evidence="10">6.1.1.15</ecNumber>
    </recommendedName>
    <alternativeName>
        <fullName evidence="10">Prolyl-tRNA synthetase</fullName>
        <shortName evidence="10">ProRS</shortName>
    </alternativeName>
</protein>
<keyword evidence="4 10" id="KW-0436">Ligase</keyword>
<dbReference type="GO" id="GO:0140096">
    <property type="term" value="F:catalytic activity, acting on a protein"/>
    <property type="evidence" value="ECO:0007669"/>
    <property type="project" value="UniProtKB-ARBA"/>
</dbReference>
<dbReference type="InterPro" id="IPR002316">
    <property type="entry name" value="Pro-tRNA-ligase_IIa"/>
</dbReference>
<gene>
    <name evidence="10" type="primary">proS</name>
    <name evidence="12" type="ORF">IAB68_06070</name>
</gene>
<dbReference type="Pfam" id="PF00587">
    <property type="entry name" value="tRNA-synt_2b"/>
    <property type="match status" value="1"/>
</dbReference>
<dbReference type="PRINTS" id="PR01046">
    <property type="entry name" value="TRNASYNTHPRO"/>
</dbReference>
<dbReference type="EMBL" id="DVMT01000061">
    <property type="protein sequence ID" value="HIU40842.1"/>
    <property type="molecule type" value="Genomic_DNA"/>
</dbReference>
<dbReference type="SUPFAM" id="SSF52954">
    <property type="entry name" value="Class II aaRS ABD-related"/>
    <property type="match status" value="1"/>
</dbReference>
<evidence type="ECO:0000256" key="1">
    <source>
        <dbReference type="ARBA" id="ARBA00004496"/>
    </source>
</evidence>
<dbReference type="SUPFAM" id="SSF55826">
    <property type="entry name" value="YbaK/ProRS associated domain"/>
    <property type="match status" value="1"/>
</dbReference>
<dbReference type="Proteomes" id="UP000824074">
    <property type="component" value="Unassembled WGS sequence"/>
</dbReference>
<dbReference type="NCBIfam" id="NF006625">
    <property type="entry name" value="PRK09194.1"/>
    <property type="match status" value="1"/>
</dbReference>
<comment type="domain">
    <text evidence="10">Consists of three domains: the N-terminal catalytic domain, the editing domain and the C-terminal anticodon-binding domain.</text>
</comment>
<dbReference type="GO" id="GO:0016740">
    <property type="term" value="F:transferase activity"/>
    <property type="evidence" value="ECO:0007669"/>
    <property type="project" value="UniProtKB-ARBA"/>
</dbReference>
<dbReference type="AlphaFoldDB" id="A0A9D1LJE4"/>